<dbReference type="InterPro" id="IPR009057">
    <property type="entry name" value="Homeodomain-like_sf"/>
</dbReference>
<evidence type="ECO:0000256" key="8">
    <source>
        <dbReference type="SAM" id="MobiDB-lite"/>
    </source>
</evidence>
<feature type="region of interest" description="Disordered" evidence="8">
    <location>
        <begin position="407"/>
        <end position="548"/>
    </location>
</feature>
<reference evidence="11 12" key="1">
    <citation type="journal article" date="2023" name="J. Hered.">
        <title>Chromosome-level genome of the wood stork (Mycteria americana) provides insight into avian chromosome evolution.</title>
        <authorList>
            <person name="Flamio R. Jr."/>
            <person name="Ramstad K.M."/>
        </authorList>
    </citation>
    <scope>NUCLEOTIDE SEQUENCE [LARGE SCALE GENOMIC DNA]</scope>
    <source>
        <strain evidence="11">JAX WOST 10</strain>
    </source>
</reference>
<dbReference type="SUPFAM" id="SSF46689">
    <property type="entry name" value="Homeodomain-like"/>
    <property type="match status" value="2"/>
</dbReference>
<dbReference type="Proteomes" id="UP001333110">
    <property type="component" value="Unassembled WGS sequence"/>
</dbReference>
<dbReference type="Gene3D" id="1.10.10.60">
    <property type="entry name" value="Homeodomain-like"/>
    <property type="match status" value="2"/>
</dbReference>
<evidence type="ECO:0000256" key="5">
    <source>
        <dbReference type="ARBA" id="ARBA00023163"/>
    </source>
</evidence>
<dbReference type="GO" id="GO:0000978">
    <property type="term" value="F:RNA polymerase II cis-regulatory region sequence-specific DNA binding"/>
    <property type="evidence" value="ECO:0007669"/>
    <property type="project" value="TreeGrafter"/>
</dbReference>
<keyword evidence="5" id="KW-0804">Transcription</keyword>
<feature type="compositionally biased region" description="Gly residues" evidence="8">
    <location>
        <begin position="158"/>
        <end position="174"/>
    </location>
</feature>
<evidence type="ECO:0000256" key="1">
    <source>
        <dbReference type="ARBA" id="ARBA00004123"/>
    </source>
</evidence>
<dbReference type="PANTHER" id="PTHR46271:SF3">
    <property type="entry name" value="RETINAL HOMEOBOX PROTEIN RX"/>
    <property type="match status" value="1"/>
</dbReference>
<evidence type="ECO:0000313" key="11">
    <source>
        <dbReference type="EMBL" id="KAK4807475.1"/>
    </source>
</evidence>
<evidence type="ECO:0000259" key="10">
    <source>
        <dbReference type="PROSITE" id="PS50803"/>
    </source>
</evidence>
<evidence type="ECO:0000256" key="4">
    <source>
        <dbReference type="ARBA" id="ARBA00023015"/>
    </source>
</evidence>
<feature type="compositionally biased region" description="Basic and acidic residues" evidence="8">
    <location>
        <begin position="454"/>
        <end position="467"/>
    </location>
</feature>
<dbReference type="PROSITE" id="PS50803">
    <property type="entry name" value="OAR"/>
    <property type="match status" value="1"/>
</dbReference>
<dbReference type="SMART" id="SM00389">
    <property type="entry name" value="HOX"/>
    <property type="match status" value="1"/>
</dbReference>
<feature type="domain" description="OAR" evidence="10">
    <location>
        <begin position="772"/>
        <end position="785"/>
    </location>
</feature>
<dbReference type="InterPro" id="IPR043562">
    <property type="entry name" value="RAX/RAX2"/>
</dbReference>
<evidence type="ECO:0000313" key="12">
    <source>
        <dbReference type="Proteomes" id="UP001333110"/>
    </source>
</evidence>
<dbReference type="Pfam" id="PF00046">
    <property type="entry name" value="Homeodomain"/>
    <property type="match status" value="1"/>
</dbReference>
<dbReference type="GO" id="GO:0005634">
    <property type="term" value="C:nucleus"/>
    <property type="evidence" value="ECO:0007669"/>
    <property type="project" value="UniProtKB-SubCell"/>
</dbReference>
<feature type="compositionally biased region" description="Low complexity" evidence="8">
    <location>
        <begin position="484"/>
        <end position="496"/>
    </location>
</feature>
<evidence type="ECO:0000256" key="3">
    <source>
        <dbReference type="ARBA" id="ARBA00022473"/>
    </source>
</evidence>
<keyword evidence="6 7" id="KW-0238">DNA-binding</keyword>
<comment type="subcellular location">
    <subcellularLocation>
        <location evidence="1 6 7">Nucleus</location>
    </subcellularLocation>
</comment>
<protein>
    <recommendedName>
        <fullName evidence="13">Retina and anterior neural fold homeobox</fullName>
    </recommendedName>
</protein>
<feature type="compositionally biased region" description="Basic and acidic residues" evidence="8">
    <location>
        <begin position="425"/>
        <end position="436"/>
    </location>
</feature>
<feature type="domain" description="Homeobox" evidence="9">
    <location>
        <begin position="365"/>
        <end position="412"/>
    </location>
</feature>
<comment type="caution">
    <text evidence="11">The sequence shown here is derived from an EMBL/GenBank/DDBJ whole genome shotgun (WGS) entry which is preliminary data.</text>
</comment>
<dbReference type="InterPro" id="IPR003654">
    <property type="entry name" value="OAR_dom"/>
</dbReference>
<comment type="similarity">
    <text evidence="2">Belongs to the paired homeobox family. Bicoid subfamily.</text>
</comment>
<dbReference type="GO" id="GO:0045944">
    <property type="term" value="P:positive regulation of transcription by RNA polymerase II"/>
    <property type="evidence" value="ECO:0007669"/>
    <property type="project" value="InterPro"/>
</dbReference>
<dbReference type="EMBL" id="JAUNZN010000030">
    <property type="protein sequence ID" value="KAK4807475.1"/>
    <property type="molecule type" value="Genomic_DNA"/>
</dbReference>
<dbReference type="PANTHER" id="PTHR46271">
    <property type="entry name" value="HOMEOBOX PROTEIN, PUTATIVE-RELATED"/>
    <property type="match status" value="1"/>
</dbReference>
<feature type="compositionally biased region" description="Low complexity" evidence="8">
    <location>
        <begin position="188"/>
        <end position="208"/>
    </location>
</feature>
<keyword evidence="4" id="KW-0805">Transcription regulation</keyword>
<feature type="domain" description="Homeobox" evidence="9">
    <location>
        <begin position="628"/>
        <end position="658"/>
    </location>
</feature>
<feature type="region of interest" description="Disordered" evidence="8">
    <location>
        <begin position="1"/>
        <end position="249"/>
    </location>
</feature>
<dbReference type="CDD" id="cd00086">
    <property type="entry name" value="homeodomain"/>
    <property type="match status" value="2"/>
</dbReference>
<dbReference type="PROSITE" id="PS50071">
    <property type="entry name" value="HOMEOBOX_2"/>
    <property type="match status" value="2"/>
</dbReference>
<dbReference type="InterPro" id="IPR001356">
    <property type="entry name" value="HD"/>
</dbReference>
<feature type="compositionally biased region" description="Low complexity" evidence="8">
    <location>
        <begin position="45"/>
        <end position="54"/>
    </location>
</feature>
<feature type="DNA-binding region" description="Homeobox" evidence="6">
    <location>
        <begin position="367"/>
        <end position="413"/>
    </location>
</feature>
<dbReference type="GO" id="GO:0000981">
    <property type="term" value="F:DNA-binding transcription factor activity, RNA polymerase II-specific"/>
    <property type="evidence" value="ECO:0007669"/>
    <property type="project" value="InterPro"/>
</dbReference>
<accession>A0AAN7N3G1</accession>
<keyword evidence="3" id="KW-0217">Developmental protein</keyword>
<sequence>MPPPRLPRNPTQLKSAWGGRRLQLPSGSAPGRLRGPRHSAGQGAGHPPSSRPGRPGAPAPPQPLHGAPLPASGSRGSRHPGHCRAGSVPPRPAHRQQPPCPTTVPDGARPGQRGPGPGAPAAGLGGALGLGQPPGPAGPASRAPDGIARRRLGPGPGPAGRGGAAGGRGGGGRCRPGPGAALPPPPRRSGAGASPSPSPAAPRHSSPAPRSPARRAAPCQSCPRRPGAGRDRSAAPGPRAGRPMHPPGALLAMAEGAFSLSAQAARSPGGNPSRLHSIEAILGFTKEDGLLGPFPPDGSAGGAKEADRRAPRHCLPKMPGEPPPAEPQGRAERFQEPYCPGSASPELPAGSSGEGKPSDEEQPKKKHRRNRTTFTTYQLHELERAFEKSHYPDVYSREELAMKVNLPEVRVQPRGPGAGSPRLGVDPRSRRPEPHRPGARTQPGTGTASPGRCVAERPHGAPLERRARLQLAPSARPRPGPAGGAPRSPGPCSVRQPRGRAAARPRRPARPLARWPRRQHRYPLTGVSRPGAAEAAVRRGGGWRAGGRAGRLRRGALAARLPPGAALRPAWGCGAAEPAGDARLNPLPARHGSARHGTARRLLLRRSLPAPFRVRRCTPGRAPALRGAAALPCRPGARLTRLCLQVWFQNRRAKWRRQEKLEVTSMKLQDSPILTFNRSPQATPMGPLSSNLPLETWLSPPVPSSTALQTLPGFVASPQSLPGSYTPPPFLNSPAVTHALQPLGAMGPPPPYQCGAAFVDKFPLDEADPRNTSIAALRMKAKEHIQSIGKPWQTI</sequence>
<gene>
    <name evidence="11" type="ORF">QYF61_008243</name>
</gene>
<evidence type="ECO:0008006" key="13">
    <source>
        <dbReference type="Google" id="ProtNLM"/>
    </source>
</evidence>
<feature type="compositionally biased region" description="Gly residues" evidence="8">
    <location>
        <begin position="539"/>
        <end position="548"/>
    </location>
</feature>
<feature type="compositionally biased region" description="Basic residues" evidence="8">
    <location>
        <begin position="497"/>
        <end position="521"/>
    </location>
</feature>
<evidence type="ECO:0000256" key="2">
    <source>
        <dbReference type="ARBA" id="ARBA00006503"/>
    </source>
</evidence>
<feature type="DNA-binding region" description="Homeobox" evidence="6">
    <location>
        <begin position="630"/>
        <end position="659"/>
    </location>
</feature>
<dbReference type="AlphaFoldDB" id="A0AAN7N3G1"/>
<evidence type="ECO:0000259" key="9">
    <source>
        <dbReference type="PROSITE" id="PS50071"/>
    </source>
</evidence>
<dbReference type="Pfam" id="PF03826">
    <property type="entry name" value="OAR"/>
    <property type="match status" value="1"/>
</dbReference>
<keyword evidence="6 7" id="KW-0539">Nucleus</keyword>
<evidence type="ECO:0000256" key="7">
    <source>
        <dbReference type="RuleBase" id="RU000682"/>
    </source>
</evidence>
<keyword evidence="6 7" id="KW-0371">Homeobox</keyword>
<name>A0AAN7N3G1_MYCAM</name>
<keyword evidence="12" id="KW-1185">Reference proteome</keyword>
<evidence type="ECO:0000256" key="6">
    <source>
        <dbReference type="PROSITE-ProRule" id="PRU00108"/>
    </source>
</evidence>
<feature type="region of interest" description="Disordered" evidence="8">
    <location>
        <begin position="287"/>
        <end position="376"/>
    </location>
</feature>
<proteinExistence type="inferred from homology"/>
<organism evidence="11 12">
    <name type="scientific">Mycteria americana</name>
    <name type="common">Wood stork</name>
    <dbReference type="NCBI Taxonomy" id="33587"/>
    <lineage>
        <taxon>Eukaryota</taxon>
        <taxon>Metazoa</taxon>
        <taxon>Chordata</taxon>
        <taxon>Craniata</taxon>
        <taxon>Vertebrata</taxon>
        <taxon>Euteleostomi</taxon>
        <taxon>Archelosauria</taxon>
        <taxon>Archosauria</taxon>
        <taxon>Dinosauria</taxon>
        <taxon>Saurischia</taxon>
        <taxon>Theropoda</taxon>
        <taxon>Coelurosauria</taxon>
        <taxon>Aves</taxon>
        <taxon>Neognathae</taxon>
        <taxon>Neoaves</taxon>
        <taxon>Aequornithes</taxon>
        <taxon>Ciconiiformes</taxon>
        <taxon>Ciconiidae</taxon>
        <taxon>Mycteria</taxon>
    </lineage>
</organism>